<keyword evidence="4" id="KW-1185">Reference proteome</keyword>
<dbReference type="PANTHER" id="PTHR47837">
    <property type="entry name" value="GTP PYROPHOSPHOKINASE YJBM"/>
    <property type="match status" value="1"/>
</dbReference>
<dbReference type="EMBL" id="CP066802">
    <property type="protein sequence ID" value="QQM67958.1"/>
    <property type="molecule type" value="Genomic_DNA"/>
</dbReference>
<accession>A0A7T7MAS6</accession>
<organism evidence="3 4">
    <name type="scientific">Actinomyces weissii</name>
    <dbReference type="NCBI Taxonomy" id="675090"/>
    <lineage>
        <taxon>Bacteria</taxon>
        <taxon>Bacillati</taxon>
        <taxon>Actinomycetota</taxon>
        <taxon>Actinomycetes</taxon>
        <taxon>Actinomycetales</taxon>
        <taxon>Actinomycetaceae</taxon>
        <taxon>Actinomyces</taxon>
    </lineage>
</organism>
<feature type="compositionally biased region" description="Basic residues" evidence="1">
    <location>
        <begin position="1"/>
        <end position="12"/>
    </location>
</feature>
<dbReference type="Pfam" id="PF04607">
    <property type="entry name" value="RelA_SpoT"/>
    <property type="match status" value="1"/>
</dbReference>
<dbReference type="GO" id="GO:0015969">
    <property type="term" value="P:guanosine tetraphosphate metabolic process"/>
    <property type="evidence" value="ECO:0007669"/>
    <property type="project" value="InterPro"/>
</dbReference>
<dbReference type="Gene3D" id="3.30.460.10">
    <property type="entry name" value="Beta Polymerase, domain 2"/>
    <property type="match status" value="1"/>
</dbReference>
<protein>
    <submittedName>
        <fullName evidence="3">RelA/SpoT domain-containing protein</fullName>
    </submittedName>
</protein>
<dbReference type="SMART" id="SM00954">
    <property type="entry name" value="RelA_SpoT"/>
    <property type="match status" value="1"/>
</dbReference>
<dbReference type="KEGG" id="awe:JG540_03620"/>
<sequence length="166" mass="18780">MDKAGRRLRRSLTGRTTGLDPEVLEEDKHVVNAFRSSHRQPMNAASMGLRSFVRAAKCREPSISQRLKRWESLSTKLVAHPTLALSRMQDIAGCRAVLADLDEIRRVQQRIEKNRPVLSVVDYISHPKASGYRGVHVVVEYGGTGGKYPPRPVEIQLRTKWMHSGR</sequence>
<dbReference type="RefSeq" id="WP_200277331.1">
    <property type="nucleotide sequence ID" value="NZ_CP066802.1"/>
</dbReference>
<dbReference type="InterPro" id="IPR043519">
    <property type="entry name" value="NT_sf"/>
</dbReference>
<name>A0A7T7MAS6_9ACTO</name>
<dbReference type="InterPro" id="IPR007685">
    <property type="entry name" value="RelA_SpoT"/>
</dbReference>
<evidence type="ECO:0000256" key="1">
    <source>
        <dbReference type="SAM" id="MobiDB-lite"/>
    </source>
</evidence>
<dbReference type="Proteomes" id="UP000595895">
    <property type="component" value="Chromosome"/>
</dbReference>
<gene>
    <name evidence="3" type="ORF">JG540_03620</name>
</gene>
<evidence type="ECO:0000259" key="2">
    <source>
        <dbReference type="SMART" id="SM00954"/>
    </source>
</evidence>
<dbReference type="InterPro" id="IPR052366">
    <property type="entry name" value="GTP_Pyrophosphokinase"/>
</dbReference>
<reference evidence="3 4" key="1">
    <citation type="submission" date="2020-12" db="EMBL/GenBank/DDBJ databases">
        <authorList>
            <person name="Zhou J."/>
        </authorList>
    </citation>
    <scope>NUCLEOTIDE SEQUENCE [LARGE SCALE GENOMIC DNA]</scope>
    <source>
        <strain evidence="3 4">CCUG 61299</strain>
    </source>
</reference>
<dbReference type="SUPFAM" id="SSF81301">
    <property type="entry name" value="Nucleotidyltransferase"/>
    <property type="match status" value="1"/>
</dbReference>
<evidence type="ECO:0000313" key="4">
    <source>
        <dbReference type="Proteomes" id="UP000595895"/>
    </source>
</evidence>
<dbReference type="AlphaFoldDB" id="A0A7T7MAS6"/>
<evidence type="ECO:0000313" key="3">
    <source>
        <dbReference type="EMBL" id="QQM67958.1"/>
    </source>
</evidence>
<dbReference type="CDD" id="cd05399">
    <property type="entry name" value="NT_Rel-Spo_like"/>
    <property type="match status" value="1"/>
</dbReference>
<feature type="region of interest" description="Disordered" evidence="1">
    <location>
        <begin position="1"/>
        <end position="20"/>
    </location>
</feature>
<proteinExistence type="predicted"/>
<dbReference type="PANTHER" id="PTHR47837:SF1">
    <property type="entry name" value="GTP PYROPHOSPHOKINASE YJBM"/>
    <property type="match status" value="1"/>
</dbReference>
<feature type="domain" description="RelA/SpoT" evidence="2">
    <location>
        <begin position="65"/>
        <end position="166"/>
    </location>
</feature>